<evidence type="ECO:0000313" key="3">
    <source>
        <dbReference type="Proteomes" id="UP000471501"/>
    </source>
</evidence>
<dbReference type="NCBIfam" id="TIGR04127">
    <property type="entry name" value="flavo_near_exo"/>
    <property type="match status" value="1"/>
</dbReference>
<feature type="transmembrane region" description="Helical" evidence="1">
    <location>
        <begin position="93"/>
        <end position="112"/>
    </location>
</feature>
<dbReference type="Proteomes" id="UP000471501">
    <property type="component" value="Unassembled WGS sequence"/>
</dbReference>
<dbReference type="AlphaFoldDB" id="A0A6I4NTD8"/>
<proteinExistence type="predicted"/>
<protein>
    <submittedName>
        <fullName evidence="2">Exosortase F system-associated protein</fullName>
    </submittedName>
</protein>
<feature type="transmembrane region" description="Helical" evidence="1">
    <location>
        <begin position="118"/>
        <end position="141"/>
    </location>
</feature>
<evidence type="ECO:0000256" key="1">
    <source>
        <dbReference type="SAM" id="Phobius"/>
    </source>
</evidence>
<accession>A0A6I4NTD8</accession>
<gene>
    <name evidence="2" type="ORF">GON26_15460</name>
</gene>
<keyword evidence="1" id="KW-0472">Membrane</keyword>
<reference evidence="2 3" key="1">
    <citation type="submission" date="2019-12" db="EMBL/GenBank/DDBJ databases">
        <authorList>
            <person name="Kim Y.S."/>
        </authorList>
    </citation>
    <scope>NUCLEOTIDE SEQUENCE [LARGE SCALE GENOMIC DNA]</scope>
    <source>
        <strain evidence="2 3">GA093</strain>
    </source>
</reference>
<keyword evidence="3" id="KW-1185">Reference proteome</keyword>
<sequence length="148" mass="17874">MLNKLVENKFKILAAIGIIFCFAIIRALEKQLFYDPFLAYFDRDFIHNPLPEYDAFKLFSGVFIRYFLNTVLSLALIYVLFRDLEILKFSVILYLFFLVILLGLFFLILMSFPEKTWLLFYVRRFLIQPIFIMLFIPAFYYQQQNLKK</sequence>
<organism evidence="2 3">
    <name type="scientific">Flavobacterium hydrocarbonoxydans</name>
    <dbReference type="NCBI Taxonomy" id="2683249"/>
    <lineage>
        <taxon>Bacteria</taxon>
        <taxon>Pseudomonadati</taxon>
        <taxon>Bacteroidota</taxon>
        <taxon>Flavobacteriia</taxon>
        <taxon>Flavobacteriales</taxon>
        <taxon>Flavobacteriaceae</taxon>
        <taxon>Flavobacterium</taxon>
    </lineage>
</organism>
<feature type="transmembrane region" description="Helical" evidence="1">
    <location>
        <begin position="58"/>
        <end position="81"/>
    </location>
</feature>
<evidence type="ECO:0000313" key="2">
    <source>
        <dbReference type="EMBL" id="MWB95765.1"/>
    </source>
</evidence>
<dbReference type="RefSeq" id="WP_160375681.1">
    <property type="nucleotide sequence ID" value="NZ_WSTB01000009.1"/>
</dbReference>
<keyword evidence="1" id="KW-0812">Transmembrane</keyword>
<keyword evidence="1" id="KW-1133">Transmembrane helix</keyword>
<comment type="caution">
    <text evidence="2">The sequence shown here is derived from an EMBL/GenBank/DDBJ whole genome shotgun (WGS) entry which is preliminary data.</text>
</comment>
<feature type="transmembrane region" description="Helical" evidence="1">
    <location>
        <begin position="12"/>
        <end position="28"/>
    </location>
</feature>
<dbReference type="EMBL" id="WSTB01000009">
    <property type="protein sequence ID" value="MWB95765.1"/>
    <property type="molecule type" value="Genomic_DNA"/>
</dbReference>
<name>A0A6I4NTD8_9FLAO</name>
<dbReference type="InterPro" id="IPR026414">
    <property type="entry name" value="ExosoTase_F-assoc_memb"/>
</dbReference>